<reference evidence="4 5" key="1">
    <citation type="submission" date="2019-05" db="EMBL/GenBank/DDBJ databases">
        <authorList>
            <person name="Zhou X."/>
        </authorList>
    </citation>
    <scope>NUCLEOTIDE SEQUENCE [LARGE SCALE GENOMIC DNA]</scope>
    <source>
        <strain evidence="4 5">DSM 432</strain>
    </source>
</reference>
<dbReference type="SUPFAM" id="SSF47831">
    <property type="entry name" value="Enzyme I of the PEP:sugar phosphotransferase system HPr-binding (sub)domain"/>
    <property type="match status" value="1"/>
</dbReference>
<keyword evidence="2" id="KW-0808">Transferase</keyword>
<comment type="caution">
    <text evidence="4">The sequence shown here is derived from an EMBL/GenBank/DDBJ whole genome shotgun (WGS) entry which is preliminary data.</text>
</comment>
<dbReference type="PANTHER" id="PTHR46244:SF6">
    <property type="entry name" value="PHOSPHOENOLPYRUVATE-PROTEIN PHOSPHOTRANSFERASE"/>
    <property type="match status" value="1"/>
</dbReference>
<evidence type="ECO:0000313" key="5">
    <source>
        <dbReference type="Proteomes" id="UP000305131"/>
    </source>
</evidence>
<comment type="similarity">
    <text evidence="1">Belongs to the PEP-utilizing enzyme family.</text>
</comment>
<dbReference type="Gene3D" id="1.10.274.10">
    <property type="entry name" value="PtsI, HPr-binding domain"/>
    <property type="match status" value="1"/>
</dbReference>
<evidence type="ECO:0000256" key="1">
    <source>
        <dbReference type="ARBA" id="ARBA00007837"/>
    </source>
</evidence>
<proteinExistence type="inferred from homology"/>
<dbReference type="OrthoDB" id="9765468at2"/>
<dbReference type="PANTHER" id="PTHR46244">
    <property type="entry name" value="PHOSPHOENOLPYRUVATE-PROTEIN PHOSPHOTRANSFERASE"/>
    <property type="match status" value="1"/>
</dbReference>
<name>A0A6C1KTQ4_XANAU</name>
<evidence type="ECO:0000259" key="3">
    <source>
        <dbReference type="PROSITE" id="PS51350"/>
    </source>
</evidence>
<sequence length="352" mass="37084">MLMGAQAGDVVHVEAIGPTAQKDAQDIAELIAAPGSGAAAREPRPASAPAPALAAKPLVAVALDAPGIRRVFSGVSAAPGLAVGVSRRLVHEQLDIPENGAGIELEMAALTDAIARTRSAIESAIAHFSEPGPVEHGSHGNQQTEILTAHLSFLDDPYLRSTSDEMITAGRSAAFAWQIAVETQITTLRQLGNEVLAERAADLLDIERRVLLVLCGRNETALELPDNAILFADDLLPSQFAGLEVLERRADLRGDGGLGEPADLAAAGRSHLRIRIGLRQGREPRLRGCPLGLQPGGHLVELRARDLSAWRGDKDRGQPASGRLHQHPLAGLVEGAHLGIGRHGWQSSGHQS</sequence>
<dbReference type="InterPro" id="IPR000032">
    <property type="entry name" value="HPr-like"/>
</dbReference>
<dbReference type="Gene3D" id="3.50.30.10">
    <property type="entry name" value="Phosphohistidine domain"/>
    <property type="match status" value="1"/>
</dbReference>
<protein>
    <recommendedName>
        <fullName evidence="3">HPr domain-containing protein</fullName>
    </recommendedName>
</protein>
<feature type="domain" description="HPr" evidence="3">
    <location>
        <begin position="1"/>
        <end position="39"/>
    </location>
</feature>
<dbReference type="InterPro" id="IPR036618">
    <property type="entry name" value="PtsI_HPr-bd_sf"/>
</dbReference>
<dbReference type="GO" id="GO:0009401">
    <property type="term" value="P:phosphoenolpyruvate-dependent sugar phosphotransferase system"/>
    <property type="evidence" value="ECO:0007669"/>
    <property type="project" value="InterPro"/>
</dbReference>
<dbReference type="AlphaFoldDB" id="A0A6C1KTQ4"/>
<evidence type="ECO:0000256" key="2">
    <source>
        <dbReference type="ARBA" id="ARBA00022679"/>
    </source>
</evidence>
<dbReference type="InterPro" id="IPR008731">
    <property type="entry name" value="PTS_EIN"/>
</dbReference>
<accession>A0A6C1KTQ4</accession>
<evidence type="ECO:0000313" key="4">
    <source>
        <dbReference type="EMBL" id="TLX43926.1"/>
    </source>
</evidence>
<dbReference type="Pfam" id="PF05524">
    <property type="entry name" value="PEP-utilisers_N"/>
    <property type="match status" value="1"/>
</dbReference>
<organism evidence="4 5">
    <name type="scientific">Xanthobacter autotrophicus</name>
    <dbReference type="NCBI Taxonomy" id="280"/>
    <lineage>
        <taxon>Bacteria</taxon>
        <taxon>Pseudomonadati</taxon>
        <taxon>Pseudomonadota</taxon>
        <taxon>Alphaproteobacteria</taxon>
        <taxon>Hyphomicrobiales</taxon>
        <taxon>Xanthobacteraceae</taxon>
        <taxon>Xanthobacter</taxon>
    </lineage>
</organism>
<dbReference type="EMBL" id="VAUP01000015">
    <property type="protein sequence ID" value="TLX43926.1"/>
    <property type="molecule type" value="Genomic_DNA"/>
</dbReference>
<gene>
    <name evidence="4" type="ORF">FBQ73_07460</name>
</gene>
<dbReference type="GO" id="GO:0016740">
    <property type="term" value="F:transferase activity"/>
    <property type="evidence" value="ECO:0007669"/>
    <property type="project" value="UniProtKB-KW"/>
</dbReference>
<dbReference type="InterPro" id="IPR050499">
    <property type="entry name" value="PEP-utilizing_PTS_enzyme"/>
</dbReference>
<dbReference type="Proteomes" id="UP000305131">
    <property type="component" value="Unassembled WGS sequence"/>
</dbReference>
<dbReference type="PROSITE" id="PS51350">
    <property type="entry name" value="PTS_HPR_DOM"/>
    <property type="match status" value="1"/>
</dbReference>